<sequence length="214" mass="24342">MLKVNRKKYKILAAVGMGTCLIAGGTSAAYLKDAVGEVQNVITVGNIKAVLEEPHWNPEKKMYLHPGESTQKDPVVKNTGLNEEYAFLEVRIPKREIAVVNDDTKMKMNKESRAVFTFEAEKGWELVRQEEQEDQQVYVYGYPEILKPGEKTEPLFRNIRAVNYLEGDLKGDELLKVQVKAQVIQTNVEGKSLSLIYQEFLKQEQTDQKGESYV</sequence>
<dbReference type="Proteomes" id="UP001652409">
    <property type="component" value="Unassembled WGS sequence"/>
</dbReference>
<gene>
    <name evidence="2" type="ORF">OCV61_03250</name>
</gene>
<organism evidence="2 3">
    <name type="scientific">Blautia ammoniilytica</name>
    <dbReference type="NCBI Taxonomy" id="2981782"/>
    <lineage>
        <taxon>Bacteria</taxon>
        <taxon>Bacillati</taxon>
        <taxon>Bacillota</taxon>
        <taxon>Clostridia</taxon>
        <taxon>Lachnospirales</taxon>
        <taxon>Lachnospiraceae</taxon>
        <taxon>Blautia</taxon>
    </lineage>
</organism>
<accession>A0ABT2TQD5</accession>
<reference evidence="2 3" key="1">
    <citation type="journal article" date="2021" name="ISME Commun">
        <title>Automated analysis of genomic sequences facilitates high-throughput and comprehensive description of bacteria.</title>
        <authorList>
            <person name="Hitch T.C.A."/>
        </authorList>
    </citation>
    <scope>NUCLEOTIDE SEQUENCE [LARGE SCALE GENOMIC DNA]</scope>
    <source>
        <strain evidence="2 3">Sanger_23</strain>
    </source>
</reference>
<name>A0ABT2TQD5_9FIRM</name>
<dbReference type="EMBL" id="JAOQJL010000004">
    <property type="protein sequence ID" value="MCU6764425.1"/>
    <property type="molecule type" value="Genomic_DNA"/>
</dbReference>
<evidence type="ECO:0000313" key="3">
    <source>
        <dbReference type="Proteomes" id="UP001652409"/>
    </source>
</evidence>
<dbReference type="RefSeq" id="WP_262582645.1">
    <property type="nucleotide sequence ID" value="NZ_JAOQJL010000004.1"/>
</dbReference>
<protein>
    <recommendedName>
        <fullName evidence="4">Camelysin metallo-endopeptidase</fullName>
    </recommendedName>
</protein>
<evidence type="ECO:0008006" key="4">
    <source>
        <dbReference type="Google" id="ProtNLM"/>
    </source>
</evidence>
<evidence type="ECO:0000256" key="1">
    <source>
        <dbReference type="SAM" id="SignalP"/>
    </source>
</evidence>
<keyword evidence="3" id="KW-1185">Reference proteome</keyword>
<keyword evidence="1" id="KW-0732">Signal</keyword>
<feature type="signal peptide" evidence="1">
    <location>
        <begin position="1"/>
        <end position="28"/>
    </location>
</feature>
<evidence type="ECO:0000313" key="2">
    <source>
        <dbReference type="EMBL" id="MCU6764425.1"/>
    </source>
</evidence>
<comment type="caution">
    <text evidence="2">The sequence shown here is derived from an EMBL/GenBank/DDBJ whole genome shotgun (WGS) entry which is preliminary data.</text>
</comment>
<proteinExistence type="predicted"/>
<feature type="chain" id="PRO_5047490470" description="Camelysin metallo-endopeptidase" evidence="1">
    <location>
        <begin position="29"/>
        <end position="214"/>
    </location>
</feature>